<proteinExistence type="inferred from homology"/>
<evidence type="ECO:0000256" key="3">
    <source>
        <dbReference type="ARBA" id="ARBA00022827"/>
    </source>
</evidence>
<keyword evidence="8" id="KW-1185">Reference proteome</keyword>
<gene>
    <name evidence="7" type="ORF">J5N97_028447</name>
</gene>
<name>A0A9D5BZ94_9LILI</name>
<sequence length="227" mass="26084">MSCVESHLVEYWKGKDPLKPKQPISAFFLYSSDRRASLTEEKKNMLEEAASIEKEEEEQKKILKQEALQFPTNLLLMMHPAPYHSLRRCHRWLRLWLWGYRHCPGARAIQGHRPRERPLYGEKQHQSHTRHHNGLTTPDMSVNILTGSTVSGSSGINWSASIRIPNHIIGKWQKKHGLELFGSDAYEKALDIVCKRMGVQPNIEEENLNNVVLRRGCKEGSTVASQP</sequence>
<reference evidence="7" key="2">
    <citation type="journal article" date="2022" name="Hortic Res">
        <title>The genome of Dioscorea zingiberensis sheds light on the biosynthesis, origin and evolution of the medicinally important diosgenin saponins.</title>
        <authorList>
            <person name="Li Y."/>
            <person name="Tan C."/>
            <person name="Li Z."/>
            <person name="Guo J."/>
            <person name="Li S."/>
            <person name="Chen X."/>
            <person name="Wang C."/>
            <person name="Dai X."/>
            <person name="Yang H."/>
            <person name="Song W."/>
            <person name="Hou L."/>
            <person name="Xu J."/>
            <person name="Tong Z."/>
            <person name="Xu A."/>
            <person name="Yuan X."/>
            <person name="Wang W."/>
            <person name="Yang Q."/>
            <person name="Chen L."/>
            <person name="Sun Z."/>
            <person name="Wang K."/>
            <person name="Pan B."/>
            <person name="Chen J."/>
            <person name="Bao Y."/>
            <person name="Liu F."/>
            <person name="Qi X."/>
            <person name="Gang D.R."/>
            <person name="Wen J."/>
            <person name="Li J."/>
        </authorList>
    </citation>
    <scope>NUCLEOTIDE SEQUENCE</scope>
    <source>
        <strain evidence="7">Dzin_1.0</strain>
    </source>
</reference>
<dbReference type="SUPFAM" id="SSF47095">
    <property type="entry name" value="HMG-box"/>
    <property type="match status" value="1"/>
</dbReference>
<evidence type="ECO:0000256" key="1">
    <source>
        <dbReference type="ARBA" id="ARBA00010790"/>
    </source>
</evidence>
<evidence type="ECO:0000256" key="5">
    <source>
        <dbReference type="SAM" id="Coils"/>
    </source>
</evidence>
<organism evidence="7 8">
    <name type="scientific">Dioscorea zingiberensis</name>
    <dbReference type="NCBI Taxonomy" id="325984"/>
    <lineage>
        <taxon>Eukaryota</taxon>
        <taxon>Viridiplantae</taxon>
        <taxon>Streptophyta</taxon>
        <taxon>Embryophyta</taxon>
        <taxon>Tracheophyta</taxon>
        <taxon>Spermatophyta</taxon>
        <taxon>Magnoliopsida</taxon>
        <taxon>Liliopsida</taxon>
        <taxon>Dioscoreales</taxon>
        <taxon>Dioscoreaceae</taxon>
        <taxon>Dioscorea</taxon>
    </lineage>
</organism>
<dbReference type="AlphaFoldDB" id="A0A9D5BZ94"/>
<keyword evidence="3" id="KW-0274">FAD</keyword>
<evidence type="ECO:0000256" key="2">
    <source>
        <dbReference type="ARBA" id="ARBA00022630"/>
    </source>
</evidence>
<comment type="similarity">
    <text evidence="1">Belongs to the GMC oxidoreductase family.</text>
</comment>
<dbReference type="OrthoDB" id="269227at2759"/>
<evidence type="ECO:0000313" key="7">
    <source>
        <dbReference type="EMBL" id="KAJ0963325.1"/>
    </source>
</evidence>
<reference evidence="7" key="1">
    <citation type="submission" date="2021-03" db="EMBL/GenBank/DDBJ databases">
        <authorList>
            <person name="Li Z."/>
            <person name="Yang C."/>
        </authorList>
    </citation>
    <scope>NUCLEOTIDE SEQUENCE</scope>
    <source>
        <strain evidence="7">Dzin_1.0</strain>
        <tissue evidence="7">Leaf</tissue>
    </source>
</reference>
<keyword evidence="2" id="KW-0285">Flavoprotein</keyword>
<dbReference type="GO" id="GO:0016614">
    <property type="term" value="F:oxidoreductase activity, acting on CH-OH group of donors"/>
    <property type="evidence" value="ECO:0007669"/>
    <property type="project" value="InterPro"/>
</dbReference>
<dbReference type="PANTHER" id="PTHR46056">
    <property type="entry name" value="LONG-CHAIN-ALCOHOL OXIDASE"/>
    <property type="match status" value="1"/>
</dbReference>
<dbReference type="Pfam" id="PF00732">
    <property type="entry name" value="GMC_oxred_N"/>
    <property type="match status" value="1"/>
</dbReference>
<evidence type="ECO:0000313" key="8">
    <source>
        <dbReference type="Proteomes" id="UP001085076"/>
    </source>
</evidence>
<keyword evidence="5" id="KW-0175">Coiled coil</keyword>
<dbReference type="Gene3D" id="1.10.30.10">
    <property type="entry name" value="High mobility group box domain"/>
    <property type="match status" value="1"/>
</dbReference>
<dbReference type="PANTHER" id="PTHR46056:SF4">
    <property type="entry name" value="LONG-CHAIN-ALCOHOL OXIDASE FAO4A"/>
    <property type="match status" value="1"/>
</dbReference>
<dbReference type="InterPro" id="IPR000172">
    <property type="entry name" value="GMC_OxRdtase_N"/>
</dbReference>
<dbReference type="GO" id="GO:0050660">
    <property type="term" value="F:flavin adenine dinucleotide binding"/>
    <property type="evidence" value="ECO:0007669"/>
    <property type="project" value="InterPro"/>
</dbReference>
<feature type="domain" description="Glucose-methanol-choline oxidoreductase N-terminal" evidence="6">
    <location>
        <begin position="139"/>
        <end position="219"/>
    </location>
</feature>
<dbReference type="InterPro" id="IPR036910">
    <property type="entry name" value="HMG_box_dom_sf"/>
</dbReference>
<dbReference type="Proteomes" id="UP001085076">
    <property type="component" value="Miscellaneous, Linkage group lg09"/>
</dbReference>
<keyword evidence="4" id="KW-0560">Oxidoreductase</keyword>
<feature type="coiled-coil region" evidence="5">
    <location>
        <begin position="35"/>
        <end position="66"/>
    </location>
</feature>
<comment type="caution">
    <text evidence="7">The sequence shown here is derived from an EMBL/GenBank/DDBJ whole genome shotgun (WGS) entry which is preliminary data.</text>
</comment>
<accession>A0A9D5BZ94</accession>
<protein>
    <recommendedName>
        <fullName evidence="6">Glucose-methanol-choline oxidoreductase N-terminal domain-containing protein</fullName>
    </recommendedName>
</protein>
<evidence type="ECO:0000256" key="4">
    <source>
        <dbReference type="ARBA" id="ARBA00023002"/>
    </source>
</evidence>
<dbReference type="EMBL" id="JAGGNH010000009">
    <property type="protein sequence ID" value="KAJ0963325.1"/>
    <property type="molecule type" value="Genomic_DNA"/>
</dbReference>
<evidence type="ECO:0000259" key="6">
    <source>
        <dbReference type="Pfam" id="PF00732"/>
    </source>
</evidence>